<evidence type="ECO:0000313" key="2">
    <source>
        <dbReference type="Proteomes" id="UP001500133"/>
    </source>
</evidence>
<dbReference type="EMBL" id="BAAAZT010000070">
    <property type="protein sequence ID" value="GAA3906053.1"/>
    <property type="molecule type" value="Genomic_DNA"/>
</dbReference>
<keyword evidence="2" id="KW-1185">Reference proteome</keyword>
<sequence>MAVYGGIRAHELGYWLNALTHAAYDPRRPLTGVHGGSARARTARQDLLDIACCYRSNRYSAEEGAAALSRWCLHYLDEAEWYRLTGERCAPAADSRKAPAEPLPRHRAG</sequence>
<reference evidence="2" key="1">
    <citation type="journal article" date="2019" name="Int. J. Syst. Evol. Microbiol.">
        <title>The Global Catalogue of Microorganisms (GCM) 10K type strain sequencing project: providing services to taxonomists for standard genome sequencing and annotation.</title>
        <authorList>
            <consortium name="The Broad Institute Genomics Platform"/>
            <consortium name="The Broad Institute Genome Sequencing Center for Infectious Disease"/>
            <person name="Wu L."/>
            <person name="Ma J."/>
        </authorList>
    </citation>
    <scope>NUCLEOTIDE SEQUENCE [LARGE SCALE GENOMIC DNA]</scope>
    <source>
        <strain evidence="2">JCM 16914</strain>
    </source>
</reference>
<comment type="caution">
    <text evidence="1">The sequence shown here is derived from an EMBL/GenBank/DDBJ whole genome shotgun (WGS) entry which is preliminary data.</text>
</comment>
<gene>
    <name evidence="1" type="ORF">GCM10022228_15390</name>
</gene>
<dbReference type="RefSeq" id="WP_344704006.1">
    <property type="nucleotide sequence ID" value="NZ_BAAAZT010000070.1"/>
</dbReference>
<organism evidence="1 2">
    <name type="scientific">Halomonas cibimaris</name>
    <dbReference type="NCBI Taxonomy" id="657012"/>
    <lineage>
        <taxon>Bacteria</taxon>
        <taxon>Pseudomonadati</taxon>
        <taxon>Pseudomonadota</taxon>
        <taxon>Gammaproteobacteria</taxon>
        <taxon>Oceanospirillales</taxon>
        <taxon>Halomonadaceae</taxon>
        <taxon>Halomonas</taxon>
    </lineage>
</organism>
<evidence type="ECO:0000313" key="1">
    <source>
        <dbReference type="EMBL" id="GAA3906053.1"/>
    </source>
</evidence>
<accession>A0ABP7LRC5</accession>
<dbReference type="Proteomes" id="UP001500133">
    <property type="component" value="Unassembled WGS sequence"/>
</dbReference>
<protein>
    <submittedName>
        <fullName evidence="1">Uncharacterized protein</fullName>
    </submittedName>
</protein>
<proteinExistence type="predicted"/>
<name>A0ABP7LRC5_9GAMM</name>